<evidence type="ECO:0000313" key="2">
    <source>
        <dbReference type="EMBL" id="WJZ97541.1"/>
    </source>
</evidence>
<organism evidence="2 3">
    <name type="scientific">Vitis vinifera</name>
    <name type="common">Grape</name>
    <dbReference type="NCBI Taxonomy" id="29760"/>
    <lineage>
        <taxon>Eukaryota</taxon>
        <taxon>Viridiplantae</taxon>
        <taxon>Streptophyta</taxon>
        <taxon>Embryophyta</taxon>
        <taxon>Tracheophyta</taxon>
        <taxon>Spermatophyta</taxon>
        <taxon>Magnoliopsida</taxon>
        <taxon>eudicotyledons</taxon>
        <taxon>Gunneridae</taxon>
        <taxon>Pentapetalae</taxon>
        <taxon>rosids</taxon>
        <taxon>Vitales</taxon>
        <taxon>Vitaceae</taxon>
        <taxon>Viteae</taxon>
        <taxon>Vitis</taxon>
    </lineage>
</organism>
<sequence length="228" mass="27357">MFKTSCFDHFLGMDELKFSAQIVHNMLLRQCDIKKKNDMWILIHSKGLRFSVLEFALITGLKFVKISQFDITSLRIRDRYFNRENKIRNDRLEEVFITLCKKGKRMSTKKTKNKAKLNGKSNLDEDIVKLALFYFVEHVLLGKEGKNLIDLQWVQFVDNLEEFNKYPWGKICYERTLFGLKRALDKRQSKYVEKKKKKKGMHHMKHMHLLDFHMPFKFGHMKSFHCLE</sequence>
<accession>A0ABY9CSL2</accession>
<feature type="domain" description="DUF1985" evidence="1">
    <location>
        <begin position="27"/>
        <end position="176"/>
    </location>
</feature>
<dbReference type="Pfam" id="PF09331">
    <property type="entry name" value="DUF1985"/>
    <property type="match status" value="1"/>
</dbReference>
<protein>
    <recommendedName>
        <fullName evidence="1">DUF1985 domain-containing protein</fullName>
    </recommendedName>
</protein>
<keyword evidence="3" id="KW-1185">Reference proteome</keyword>
<name>A0ABY9CSL2_VITVI</name>
<gene>
    <name evidence="2" type="ORF">VitviT2T_016135</name>
</gene>
<evidence type="ECO:0000259" key="1">
    <source>
        <dbReference type="Pfam" id="PF09331"/>
    </source>
</evidence>
<dbReference type="PANTHER" id="PTHR48449">
    <property type="entry name" value="DUF1985 DOMAIN-CONTAINING PROTEIN"/>
    <property type="match status" value="1"/>
</dbReference>
<dbReference type="EMBL" id="CP126657">
    <property type="protein sequence ID" value="WJZ97541.1"/>
    <property type="molecule type" value="Genomic_DNA"/>
</dbReference>
<dbReference type="InterPro" id="IPR015410">
    <property type="entry name" value="DUF1985"/>
</dbReference>
<dbReference type="PANTHER" id="PTHR48449:SF1">
    <property type="entry name" value="DUF1985 DOMAIN-CONTAINING PROTEIN"/>
    <property type="match status" value="1"/>
</dbReference>
<proteinExistence type="predicted"/>
<evidence type="ECO:0000313" key="3">
    <source>
        <dbReference type="Proteomes" id="UP001227230"/>
    </source>
</evidence>
<reference evidence="2 3" key="1">
    <citation type="journal article" date="2023" name="Hortic Res">
        <title>The complete reference genome for grapevine (Vitis vinifera L.) genetics and breeding.</title>
        <authorList>
            <person name="Shi X."/>
            <person name="Cao S."/>
            <person name="Wang X."/>
            <person name="Huang S."/>
            <person name="Wang Y."/>
            <person name="Liu Z."/>
            <person name="Liu W."/>
            <person name="Leng X."/>
            <person name="Peng Y."/>
            <person name="Wang N."/>
            <person name="Wang Y."/>
            <person name="Ma Z."/>
            <person name="Xu X."/>
            <person name="Zhang F."/>
            <person name="Xue H."/>
            <person name="Zhong H."/>
            <person name="Wang Y."/>
            <person name="Zhang K."/>
            <person name="Velt A."/>
            <person name="Avia K."/>
            <person name="Holtgrawe D."/>
            <person name="Grimplet J."/>
            <person name="Matus J.T."/>
            <person name="Ware D."/>
            <person name="Wu X."/>
            <person name="Wang H."/>
            <person name="Liu C."/>
            <person name="Fang Y."/>
            <person name="Rustenholz C."/>
            <person name="Cheng Z."/>
            <person name="Xiao H."/>
            <person name="Zhou Y."/>
        </authorList>
    </citation>
    <scope>NUCLEOTIDE SEQUENCE [LARGE SCALE GENOMIC DNA]</scope>
    <source>
        <strain evidence="3">cv. Pinot noir / PN40024</strain>
        <tissue evidence="2">Leaf</tissue>
    </source>
</reference>
<dbReference type="Proteomes" id="UP001227230">
    <property type="component" value="Chromosome 10"/>
</dbReference>